<dbReference type="Pfam" id="PF25005">
    <property type="entry name" value="PSF2_N"/>
    <property type="match status" value="1"/>
</dbReference>
<evidence type="ECO:0000256" key="3">
    <source>
        <dbReference type="ARBA" id="ARBA00013969"/>
    </source>
</evidence>
<dbReference type="InterPro" id="IPR001138">
    <property type="entry name" value="Zn2Cys6_DnaBD"/>
</dbReference>
<gene>
    <name evidence="13" type="ORF">ISF_05853</name>
</gene>
<feature type="region of interest" description="Disordered" evidence="9">
    <location>
        <begin position="498"/>
        <end position="539"/>
    </location>
</feature>
<dbReference type="GO" id="GO:0000981">
    <property type="term" value="F:DNA-binding transcription factor activity, RNA polymerase II-specific"/>
    <property type="evidence" value="ECO:0007669"/>
    <property type="project" value="InterPro"/>
</dbReference>
<evidence type="ECO:0000256" key="8">
    <source>
        <dbReference type="ARBA" id="ARBA00025163"/>
    </source>
</evidence>
<dbReference type="AlphaFoldDB" id="A0A167TPK2"/>
<dbReference type="InterPro" id="IPR036864">
    <property type="entry name" value="Zn2-C6_fun-type_DNA-bd_sf"/>
</dbReference>
<dbReference type="GO" id="GO:0008270">
    <property type="term" value="F:zinc ion binding"/>
    <property type="evidence" value="ECO:0007669"/>
    <property type="project" value="InterPro"/>
</dbReference>
<feature type="region of interest" description="Disordered" evidence="9">
    <location>
        <begin position="629"/>
        <end position="661"/>
    </location>
</feature>
<feature type="domain" description="GINS subunit" evidence="11">
    <location>
        <begin position="481"/>
        <end position="629"/>
    </location>
</feature>
<feature type="region of interest" description="Disordered" evidence="9">
    <location>
        <begin position="1"/>
        <end position="33"/>
    </location>
</feature>
<evidence type="ECO:0000256" key="9">
    <source>
        <dbReference type="SAM" id="MobiDB-lite"/>
    </source>
</evidence>
<dbReference type="GO" id="GO:0007059">
    <property type="term" value="P:chromosome segregation"/>
    <property type="evidence" value="ECO:0007669"/>
    <property type="project" value="UniProtKB-KW"/>
</dbReference>
<keyword evidence="5" id="KW-0235">DNA replication</keyword>
<dbReference type="GeneID" id="30022145"/>
<evidence type="ECO:0000259" key="10">
    <source>
        <dbReference type="Pfam" id="PF00172"/>
    </source>
</evidence>
<dbReference type="SUPFAM" id="SSF160059">
    <property type="entry name" value="PriA/YqbF domain"/>
    <property type="match status" value="1"/>
</dbReference>
<feature type="domain" description="DNA replication complex GINS protein PSF2 N-terminal" evidence="12">
    <location>
        <begin position="413"/>
        <end position="477"/>
    </location>
</feature>
<dbReference type="PANTHER" id="PTHR12772">
    <property type="entry name" value="DNA REPLICATION COMPLEX GINS PROTEIN PSF2"/>
    <property type="match status" value="1"/>
</dbReference>
<evidence type="ECO:0000256" key="2">
    <source>
        <dbReference type="ARBA" id="ARBA00010565"/>
    </source>
</evidence>
<dbReference type="EMBL" id="AZHB01000014">
    <property type="protein sequence ID" value="OAA60814.1"/>
    <property type="molecule type" value="Genomic_DNA"/>
</dbReference>
<feature type="compositionally biased region" description="Acidic residues" evidence="9">
    <location>
        <begin position="640"/>
        <end position="661"/>
    </location>
</feature>
<dbReference type="FunFam" id="1.20.58.1020:FF:000001">
    <property type="entry name" value="DNA replication complex GINS protein PSF2"/>
    <property type="match status" value="1"/>
</dbReference>
<dbReference type="Gene3D" id="1.20.58.1020">
    <property type="match status" value="1"/>
</dbReference>
<dbReference type="InterPro" id="IPR021151">
    <property type="entry name" value="GINS_A"/>
</dbReference>
<dbReference type="RefSeq" id="XP_018703485.1">
    <property type="nucleotide sequence ID" value="XM_018849458.1"/>
</dbReference>
<proteinExistence type="inferred from homology"/>
<comment type="function">
    <text evidence="8">The GINS complex plays an essential role in the initiation of DNA replication. Has a role in chromosome segregation.</text>
</comment>
<reference evidence="13 14" key="1">
    <citation type="journal article" date="2016" name="Genome Biol. Evol.">
        <title>Divergent and convergent evolution of fungal pathogenicity.</title>
        <authorList>
            <person name="Shang Y."/>
            <person name="Xiao G."/>
            <person name="Zheng P."/>
            <person name="Cen K."/>
            <person name="Zhan S."/>
            <person name="Wang C."/>
        </authorList>
    </citation>
    <scope>NUCLEOTIDE SEQUENCE [LARGE SCALE GENOMIC DNA]</scope>
    <source>
        <strain evidence="13 14">ARSEF 2679</strain>
    </source>
</reference>
<dbReference type="Proteomes" id="UP000076744">
    <property type="component" value="Unassembled WGS sequence"/>
</dbReference>
<keyword evidence="7" id="KW-0539">Nucleus</keyword>
<name>A0A167TPK2_CORFA</name>
<comment type="subcellular location">
    <subcellularLocation>
        <location evidence="1">Nucleus</location>
    </subcellularLocation>
</comment>
<feature type="domain" description="Zn(2)-C6 fungal-type" evidence="10">
    <location>
        <begin position="51"/>
        <end position="82"/>
    </location>
</feature>
<dbReference type="Pfam" id="PF00172">
    <property type="entry name" value="Zn_clus"/>
    <property type="match status" value="1"/>
</dbReference>
<dbReference type="InterPro" id="IPR007257">
    <property type="entry name" value="GINS_Psf2"/>
</dbReference>
<protein>
    <recommendedName>
        <fullName evidence="4">DNA replication complex GINS protein PSF2</fullName>
    </recommendedName>
    <alternativeName>
        <fullName evidence="3">DNA replication complex GINS protein psf2</fullName>
    </alternativeName>
</protein>
<evidence type="ECO:0000256" key="7">
    <source>
        <dbReference type="ARBA" id="ARBA00023242"/>
    </source>
</evidence>
<evidence type="ECO:0000259" key="12">
    <source>
        <dbReference type="Pfam" id="PF25005"/>
    </source>
</evidence>
<evidence type="ECO:0000256" key="6">
    <source>
        <dbReference type="ARBA" id="ARBA00022829"/>
    </source>
</evidence>
<dbReference type="InterPro" id="IPR036224">
    <property type="entry name" value="GINS_bundle-like_dom_sf"/>
</dbReference>
<dbReference type="STRING" id="1081104.A0A167TPK2"/>
<dbReference type="SUPFAM" id="SSF158573">
    <property type="entry name" value="GINS helical bundle-like"/>
    <property type="match status" value="1"/>
</dbReference>
<evidence type="ECO:0000313" key="13">
    <source>
        <dbReference type="EMBL" id="OAA60814.1"/>
    </source>
</evidence>
<accession>A0A167TPK2</accession>
<dbReference type="GO" id="GO:0006260">
    <property type="term" value="P:DNA replication"/>
    <property type="evidence" value="ECO:0007669"/>
    <property type="project" value="UniProtKB-KW"/>
</dbReference>
<evidence type="ECO:0000256" key="1">
    <source>
        <dbReference type="ARBA" id="ARBA00004123"/>
    </source>
</evidence>
<dbReference type="SUPFAM" id="SSF57701">
    <property type="entry name" value="Zn2/Cys6 DNA-binding domain"/>
    <property type="match status" value="1"/>
</dbReference>
<evidence type="ECO:0000313" key="14">
    <source>
        <dbReference type="Proteomes" id="UP000076744"/>
    </source>
</evidence>
<organism evidence="13 14">
    <name type="scientific">Cordyceps fumosorosea (strain ARSEF 2679)</name>
    <name type="common">Isaria fumosorosea</name>
    <dbReference type="NCBI Taxonomy" id="1081104"/>
    <lineage>
        <taxon>Eukaryota</taxon>
        <taxon>Fungi</taxon>
        <taxon>Dikarya</taxon>
        <taxon>Ascomycota</taxon>
        <taxon>Pezizomycotina</taxon>
        <taxon>Sordariomycetes</taxon>
        <taxon>Hypocreomycetidae</taxon>
        <taxon>Hypocreales</taxon>
        <taxon>Cordycipitaceae</taxon>
        <taxon>Cordyceps</taxon>
    </lineage>
</organism>
<evidence type="ECO:0000256" key="4">
    <source>
        <dbReference type="ARBA" id="ARBA00015139"/>
    </source>
</evidence>
<dbReference type="GO" id="GO:0000811">
    <property type="term" value="C:GINS complex"/>
    <property type="evidence" value="ECO:0007669"/>
    <property type="project" value="TreeGrafter"/>
</dbReference>
<keyword evidence="6" id="KW-0159">Chromosome partition</keyword>
<dbReference type="InterPro" id="IPR056784">
    <property type="entry name" value="PSF2_N"/>
</dbReference>
<dbReference type="Pfam" id="PF05916">
    <property type="entry name" value="Sld5"/>
    <property type="match status" value="1"/>
</dbReference>
<evidence type="ECO:0000256" key="5">
    <source>
        <dbReference type="ARBA" id="ARBA00022705"/>
    </source>
</evidence>
<dbReference type="CDD" id="cd21694">
    <property type="entry name" value="GINS_B_Psf2"/>
    <property type="match status" value="1"/>
</dbReference>
<dbReference type="CDD" id="cd11712">
    <property type="entry name" value="GINS_A_psf2"/>
    <property type="match status" value="1"/>
</dbReference>
<sequence length="661" mass="71670">MASSAKNRLRLPTGVVPRTSYDKLSGAGASEKPASQISQGSYWMRFMDTGKKRHVKCDEVKPSCNRCLKWSGVCGGYETPCRKIPSTKSSSATHLGARCKSLRPSESPEIPTLDESVATLSVTSNEPATPPMSNSYSPYYHPFDYFNGRERTFSSSGSSLGGTPLPAFHGRDPAAMDSFVEAGILDATFWTDTVPRLVQENLAVRYANMAVHILIISKQKPQPIPQEQPGFGSDSYSLALAHYGLAIQQMRNPEEGTCGGTRAAVLCSMLFAVFEALNGDREAAEAHLLCGQRMLDELRQRLPQGIAAGAGSSSLRGELRNLLRYISLQVRIGGATCWKGELDAVCAEYLDEFVAGGDLYDASPGYEMPPDYASREGQFLASDQPSSPPSYNFNITPAEPGKMALPLPNALVPNEVAFLCEMELVTVVPRQRLDSIELLGPLLREQGTTPSLRPPRRSELPLWLALLLKKQRRANIVAPAWLHPASLRDIVHHETTIDTAGWAPPPPPPVRADSTGNARPLNDPDSTTPLSPPFLPSCTADAPSGAIPYHWRELAEMLLTHAHDDVPSAAEVRSLLRDLQEVRDAKMRESTARLEAGIDGVMSLRGVGAMELAESRGFLTAVVEGVRKLGASAEATRREEEEEAGGADDDYDGSDDDDMGL</sequence>
<dbReference type="PANTHER" id="PTHR12772:SF0">
    <property type="entry name" value="DNA REPLICATION COMPLEX GINS PROTEIN PSF2"/>
    <property type="match status" value="1"/>
</dbReference>
<dbReference type="OrthoDB" id="1938138at2759"/>
<comment type="similarity">
    <text evidence="2">Belongs to the GINS2/PSF2 family.</text>
</comment>
<keyword evidence="14" id="KW-1185">Reference proteome</keyword>
<feature type="region of interest" description="Disordered" evidence="9">
    <location>
        <begin position="89"/>
        <end position="111"/>
    </location>
</feature>
<evidence type="ECO:0000259" key="11">
    <source>
        <dbReference type="Pfam" id="PF05916"/>
    </source>
</evidence>
<dbReference type="GO" id="GO:0000727">
    <property type="term" value="P:double-strand break repair via break-induced replication"/>
    <property type="evidence" value="ECO:0007669"/>
    <property type="project" value="TreeGrafter"/>
</dbReference>
<dbReference type="CDD" id="cd00067">
    <property type="entry name" value="GAL4"/>
    <property type="match status" value="1"/>
</dbReference>
<dbReference type="Gene3D" id="3.40.5.50">
    <property type="match status" value="1"/>
</dbReference>
<comment type="caution">
    <text evidence="13">The sequence shown here is derived from an EMBL/GenBank/DDBJ whole genome shotgun (WGS) entry which is preliminary data.</text>
</comment>